<accession>A0ABN7MQC4</accession>
<name>A0ABN7MQC4_9BURK</name>
<evidence type="ECO:0000313" key="1">
    <source>
        <dbReference type="EMBL" id="CAE6816229.1"/>
    </source>
</evidence>
<proteinExistence type="predicted"/>
<keyword evidence="2" id="KW-1185">Reference proteome</keyword>
<comment type="caution">
    <text evidence="1">The sequence shown here is derived from an EMBL/GenBank/DDBJ whole genome shotgun (WGS) entry which is preliminary data.</text>
</comment>
<organism evidence="1 2">
    <name type="scientific">Paraburkholderia nemoris</name>
    <dbReference type="NCBI Taxonomy" id="2793076"/>
    <lineage>
        <taxon>Bacteria</taxon>
        <taxon>Pseudomonadati</taxon>
        <taxon>Pseudomonadota</taxon>
        <taxon>Betaproteobacteria</taxon>
        <taxon>Burkholderiales</taxon>
        <taxon>Burkholderiaceae</taxon>
        <taxon>Paraburkholderia</taxon>
    </lineage>
</organism>
<protein>
    <submittedName>
        <fullName evidence="1">Uncharacterized protein</fullName>
    </submittedName>
</protein>
<dbReference type="RefSeq" id="WP_200660236.1">
    <property type="nucleotide sequence ID" value="NZ_CAJNBH010000021.1"/>
</dbReference>
<reference evidence="1 2" key="1">
    <citation type="submission" date="2021-02" db="EMBL/GenBank/DDBJ databases">
        <authorList>
            <person name="Vanwijnsberghe S."/>
        </authorList>
    </citation>
    <scope>NUCLEOTIDE SEQUENCE [LARGE SCALE GENOMIC DNA]</scope>
    <source>
        <strain evidence="1 2">R-69776</strain>
    </source>
</reference>
<dbReference type="EMBL" id="CAJNBH010000021">
    <property type="protein sequence ID" value="CAE6816229.1"/>
    <property type="molecule type" value="Genomic_DNA"/>
</dbReference>
<evidence type="ECO:0000313" key="2">
    <source>
        <dbReference type="Proteomes" id="UP000673821"/>
    </source>
</evidence>
<sequence length="67" mass="7536">MNTHASTHTPPAGELAAAQQEIVILRLQERKVRATLRELAERLPSEQKTLYARLMIRAGLSGWLSVR</sequence>
<gene>
    <name evidence="1" type="ORF">R69776_05923</name>
</gene>
<dbReference type="Proteomes" id="UP000673821">
    <property type="component" value="Unassembled WGS sequence"/>
</dbReference>